<keyword evidence="3" id="KW-1185">Reference proteome</keyword>
<dbReference type="Pfam" id="PF13529">
    <property type="entry name" value="Peptidase_C39_2"/>
    <property type="match status" value="1"/>
</dbReference>
<reference evidence="2 3" key="1">
    <citation type="submission" date="2024-02" db="EMBL/GenBank/DDBJ databases">
        <title>Seven novel Bacillus-like species.</title>
        <authorList>
            <person name="Liu G."/>
        </authorList>
    </citation>
    <scope>NUCLEOTIDE SEQUENCE [LARGE SCALE GENOMIC DNA]</scope>
    <source>
        <strain evidence="2 3">FJAT-52991</strain>
    </source>
</reference>
<gene>
    <name evidence="2" type="ORF">WDJ61_03290</name>
</gene>
<dbReference type="PANTHER" id="PTHR37806:SF1">
    <property type="entry name" value="PEPTIDASE C39-LIKE DOMAIN-CONTAINING PROTEIN"/>
    <property type="match status" value="1"/>
</dbReference>
<dbReference type="InterPro" id="IPR016997">
    <property type="entry name" value="UCP032442"/>
</dbReference>
<dbReference type="PIRSF" id="PIRSF032442">
    <property type="entry name" value="UCP032442"/>
    <property type="match status" value="1"/>
</dbReference>
<sequence length="246" mass="27840">MKLKLIVTGACLAAVLFIGACFVFLNNFQANDTAPATNPPSKLSTTSPTSHKIEDVPLILQNPELNRGCEVTSLAMLLNYYGEEVDKMELADKITKEPFKQGNYKGNMHQGFVGDIATFNRSGLGVYVEPIIALTKQYVNEDRLINLTGQTPEDLYAQINKERPVWVIINAEYKKLTEDQFETWPTAEGTMKVTYYQHSAVITGYDEQFVYVNDPLKQEKNIKIHRTDFEQAWIQMGRQAMTITES</sequence>
<evidence type="ECO:0000313" key="3">
    <source>
        <dbReference type="Proteomes" id="UP001387364"/>
    </source>
</evidence>
<dbReference type="CDD" id="cd02549">
    <property type="entry name" value="Peptidase_C39A"/>
    <property type="match status" value="1"/>
</dbReference>
<evidence type="ECO:0000259" key="1">
    <source>
        <dbReference type="Pfam" id="PF13529"/>
    </source>
</evidence>
<dbReference type="InterPro" id="IPR039564">
    <property type="entry name" value="Peptidase_C39-like"/>
</dbReference>
<dbReference type="Proteomes" id="UP001387364">
    <property type="component" value="Chromosome"/>
</dbReference>
<dbReference type="PROSITE" id="PS51257">
    <property type="entry name" value="PROKAR_LIPOPROTEIN"/>
    <property type="match status" value="1"/>
</dbReference>
<protein>
    <submittedName>
        <fullName evidence="2">C39 family peptidase</fullName>
    </submittedName>
</protein>
<dbReference type="InterPro" id="IPR039563">
    <property type="entry name" value="Peptidase_C39_single_dom"/>
</dbReference>
<dbReference type="EMBL" id="CP147404">
    <property type="protein sequence ID" value="WXB93687.1"/>
    <property type="molecule type" value="Genomic_DNA"/>
</dbReference>
<proteinExistence type="predicted"/>
<dbReference type="Gene3D" id="3.90.70.10">
    <property type="entry name" value="Cysteine proteinases"/>
    <property type="match status" value="1"/>
</dbReference>
<accession>A0ABZ2N7J8</accession>
<organism evidence="2 3">
    <name type="scientific">Bacillus kandeliae</name>
    <dbReference type="NCBI Taxonomy" id="3129297"/>
    <lineage>
        <taxon>Bacteria</taxon>
        <taxon>Bacillati</taxon>
        <taxon>Bacillota</taxon>
        <taxon>Bacilli</taxon>
        <taxon>Bacillales</taxon>
        <taxon>Bacillaceae</taxon>
        <taxon>Bacillus</taxon>
    </lineage>
</organism>
<feature type="domain" description="Peptidase C39-like" evidence="1">
    <location>
        <begin position="55"/>
        <end position="215"/>
    </location>
</feature>
<name>A0ABZ2N7J8_9BACI</name>
<dbReference type="PANTHER" id="PTHR37806">
    <property type="entry name" value="LMO0724 PROTEIN"/>
    <property type="match status" value="1"/>
</dbReference>
<evidence type="ECO:0000313" key="2">
    <source>
        <dbReference type="EMBL" id="WXB93687.1"/>
    </source>
</evidence>